<evidence type="ECO:0000256" key="3">
    <source>
        <dbReference type="ARBA" id="ARBA00022723"/>
    </source>
</evidence>
<keyword evidence="11" id="KW-1185">Reference proteome</keyword>
<evidence type="ECO:0000313" key="10">
    <source>
        <dbReference type="EMBL" id="MCL1106462.1"/>
    </source>
</evidence>
<dbReference type="RefSeq" id="WP_188926921.1">
    <property type="nucleotide sequence ID" value="NZ_BMQI01000064.1"/>
</dbReference>
<keyword evidence="2" id="KW-0815">Transposition</keyword>
<evidence type="ECO:0000256" key="6">
    <source>
        <dbReference type="ARBA" id="ARBA00023172"/>
    </source>
</evidence>
<dbReference type="GO" id="GO:0006310">
    <property type="term" value="P:DNA recombination"/>
    <property type="evidence" value="ECO:0007669"/>
    <property type="project" value="UniProtKB-KW"/>
</dbReference>
<evidence type="ECO:0000256" key="2">
    <source>
        <dbReference type="ARBA" id="ARBA00022578"/>
    </source>
</evidence>
<dbReference type="InterPro" id="IPR021027">
    <property type="entry name" value="Transposase_put_HTH"/>
</dbReference>
<accession>A0A9X1Z7D3</accession>
<proteinExistence type="inferred from homology"/>
<dbReference type="Pfam" id="PF07282">
    <property type="entry name" value="Cas12f1-like_TNB"/>
    <property type="match status" value="1"/>
</dbReference>
<dbReference type="EMBL" id="JAKILJ010000034">
    <property type="protein sequence ID" value="MCL1106462.1"/>
    <property type="molecule type" value="Genomic_DNA"/>
</dbReference>
<dbReference type="AlphaFoldDB" id="A0A9X1Z7D3"/>
<dbReference type="InterPro" id="IPR001959">
    <property type="entry name" value="Transposase"/>
</dbReference>
<feature type="domain" description="Cas12f1-like TNB" evidence="8">
    <location>
        <begin position="339"/>
        <end position="405"/>
    </location>
</feature>
<feature type="domain" description="Transposase putative helix-turn-helix" evidence="9">
    <location>
        <begin position="1"/>
        <end position="38"/>
    </location>
</feature>
<dbReference type="GO" id="GO:0032196">
    <property type="term" value="P:transposition"/>
    <property type="evidence" value="ECO:0007669"/>
    <property type="project" value="UniProtKB-KW"/>
</dbReference>
<feature type="domain" description="Probable transposase IS891/IS1136/IS1341" evidence="7">
    <location>
        <begin position="194"/>
        <end position="312"/>
    </location>
</feature>
<evidence type="ECO:0000256" key="5">
    <source>
        <dbReference type="ARBA" id="ARBA00023125"/>
    </source>
</evidence>
<gene>
    <name evidence="10" type="ORF">L2749_14545</name>
</gene>
<organism evidence="10 11">
    <name type="scientific">Shewanella algicola</name>
    <dbReference type="NCBI Taxonomy" id="640633"/>
    <lineage>
        <taxon>Bacteria</taxon>
        <taxon>Pseudomonadati</taxon>
        <taxon>Pseudomonadota</taxon>
        <taxon>Gammaproteobacteria</taxon>
        <taxon>Alteromonadales</taxon>
        <taxon>Shewanellaceae</taxon>
        <taxon>Shewanella</taxon>
    </lineage>
</organism>
<keyword evidence="4" id="KW-0862">Zinc</keyword>
<evidence type="ECO:0000256" key="4">
    <source>
        <dbReference type="ARBA" id="ARBA00022833"/>
    </source>
</evidence>
<keyword evidence="6" id="KW-0233">DNA recombination</keyword>
<comment type="caution">
    <text evidence="10">The sequence shown here is derived from an EMBL/GenBank/DDBJ whole genome shotgun (WGS) entry which is preliminary data.</text>
</comment>
<keyword evidence="5" id="KW-0238">DNA-binding</keyword>
<dbReference type="Pfam" id="PF12323">
    <property type="entry name" value="HTH_OrfB_IS605"/>
    <property type="match status" value="1"/>
</dbReference>
<keyword evidence="3" id="KW-0479">Metal-binding</keyword>
<dbReference type="NCBIfam" id="NF040570">
    <property type="entry name" value="guided_TnpB"/>
    <property type="match status" value="1"/>
</dbReference>
<dbReference type="Proteomes" id="UP001139408">
    <property type="component" value="Unassembled WGS sequence"/>
</dbReference>
<evidence type="ECO:0000259" key="7">
    <source>
        <dbReference type="Pfam" id="PF01385"/>
    </source>
</evidence>
<evidence type="ECO:0000259" key="8">
    <source>
        <dbReference type="Pfam" id="PF07282"/>
    </source>
</evidence>
<dbReference type="Pfam" id="PF01385">
    <property type="entry name" value="OrfB_IS605"/>
    <property type="match status" value="1"/>
</dbReference>
<protein>
    <submittedName>
        <fullName evidence="10">Transposase</fullName>
    </submittedName>
</protein>
<dbReference type="GO" id="GO:0046872">
    <property type="term" value="F:metal ion binding"/>
    <property type="evidence" value="ECO:0007669"/>
    <property type="project" value="UniProtKB-KW"/>
</dbReference>
<name>A0A9X1Z7D3_9GAMM</name>
<sequence>MEIEKAYRFKLEPTSEQAKKLAKMAGCGRVVFNDSLDYVLNIIKKSVAITDKKAIYEHLNNLSYQDRKLLKKSFPNSAFLNKQLTSWKKLNHRAWLDDAFTDCLQQRQRDFVKALDEWSKGKRGFPVFRTRKLSHHSTMRFPAPKKQINIQNKHIKLPNGLGLVRYHNSQPVIGELRNATVSLNAVGEWHISIMCLVEIELSTHVPGEMTGIDMGIAKNMTLSTDCCGNEGVFDGVHSFKSYQDKLAIEQRKLSRKTLGSENWKKQKLKVSRLHQRITNIRNDYQHKATSEICKNHAMIICEALKVANMSKSAKGDSENHGKNVAAKSGLNKSILDQGWHELRRQLEYKMRWKGGIYGEVNPRNTSRECACCGHTEKNNRKTQAEFICLSCGHSDNADKNAAKVILNRYLRELEQAA</sequence>
<evidence type="ECO:0000313" key="11">
    <source>
        <dbReference type="Proteomes" id="UP001139408"/>
    </source>
</evidence>
<comment type="similarity">
    <text evidence="1">In the C-terminal section; belongs to the transposase 35 family.</text>
</comment>
<dbReference type="GO" id="GO:0003677">
    <property type="term" value="F:DNA binding"/>
    <property type="evidence" value="ECO:0007669"/>
    <property type="project" value="UniProtKB-KW"/>
</dbReference>
<evidence type="ECO:0000259" key="9">
    <source>
        <dbReference type="Pfam" id="PF12323"/>
    </source>
</evidence>
<reference evidence="10" key="1">
    <citation type="submission" date="2022-01" db="EMBL/GenBank/DDBJ databases">
        <title>Whole genome-based taxonomy of the Shewanellaceae.</title>
        <authorList>
            <person name="Martin-Rodriguez A.J."/>
        </authorList>
    </citation>
    <scope>NUCLEOTIDE SEQUENCE</scope>
    <source>
        <strain evidence="10">DSM 23803</strain>
    </source>
</reference>
<evidence type="ECO:0000256" key="1">
    <source>
        <dbReference type="ARBA" id="ARBA00008761"/>
    </source>
</evidence>
<dbReference type="InterPro" id="IPR010095">
    <property type="entry name" value="Cas12f1-like_TNB"/>
</dbReference>